<dbReference type="GO" id="GO:0030001">
    <property type="term" value="P:metal ion transport"/>
    <property type="evidence" value="ECO:0007669"/>
    <property type="project" value="UniProtKB-ARBA"/>
</dbReference>
<dbReference type="GO" id="GO:0008324">
    <property type="term" value="F:monoatomic cation transmembrane transporter activity"/>
    <property type="evidence" value="ECO:0007669"/>
    <property type="project" value="InterPro"/>
</dbReference>
<dbReference type="EMBL" id="QWGB01000003">
    <property type="protein sequence ID" value="RIJ26191.1"/>
    <property type="molecule type" value="Genomic_DNA"/>
</dbReference>
<proteinExistence type="inferred from homology"/>
<dbReference type="AlphaFoldDB" id="A0A399R6R2"/>
<dbReference type="OrthoDB" id="7629000at2"/>
<dbReference type="PANTHER" id="PTHR32024">
    <property type="entry name" value="TRK SYSTEM POTASSIUM UPTAKE PROTEIN TRKG-RELATED"/>
    <property type="match status" value="1"/>
</dbReference>
<feature type="transmembrane region" description="Helical" evidence="9">
    <location>
        <begin position="385"/>
        <end position="410"/>
    </location>
</feature>
<dbReference type="GO" id="GO:0005886">
    <property type="term" value="C:plasma membrane"/>
    <property type="evidence" value="ECO:0007669"/>
    <property type="project" value="UniProtKB-SubCell"/>
</dbReference>
<evidence type="ECO:0000256" key="2">
    <source>
        <dbReference type="ARBA" id="ARBA00009137"/>
    </source>
</evidence>
<evidence type="ECO:0000256" key="4">
    <source>
        <dbReference type="ARBA" id="ARBA00022475"/>
    </source>
</evidence>
<keyword evidence="5 9" id="KW-0812">Transmembrane</keyword>
<keyword evidence="11" id="KW-1185">Reference proteome</keyword>
<feature type="transmembrane region" description="Helical" evidence="9">
    <location>
        <begin position="37"/>
        <end position="58"/>
    </location>
</feature>
<dbReference type="Pfam" id="PF02386">
    <property type="entry name" value="TrkH"/>
    <property type="match status" value="1"/>
</dbReference>
<feature type="transmembrane region" description="Helical" evidence="9">
    <location>
        <begin position="322"/>
        <end position="342"/>
    </location>
</feature>
<reference evidence="10 11" key="1">
    <citation type="submission" date="2018-08" db="EMBL/GenBank/DDBJ databases">
        <title>Henriciella mobilis sp. nov., isolated from seawater.</title>
        <authorList>
            <person name="Cheng H."/>
            <person name="Wu Y.-H."/>
            <person name="Xu X.-W."/>
            <person name="Guo L.-L."/>
        </authorList>
    </citation>
    <scope>NUCLEOTIDE SEQUENCE [LARGE SCALE GENOMIC DNA]</scope>
    <source>
        <strain evidence="10 11">CCUG66934</strain>
    </source>
</reference>
<dbReference type="InterPro" id="IPR003445">
    <property type="entry name" value="Cat_transpt"/>
</dbReference>
<evidence type="ECO:0000256" key="5">
    <source>
        <dbReference type="ARBA" id="ARBA00022692"/>
    </source>
</evidence>
<keyword evidence="6 9" id="KW-1133">Transmembrane helix</keyword>
<name>A0A399R6R2_9PROT</name>
<evidence type="ECO:0000256" key="9">
    <source>
        <dbReference type="SAM" id="Phobius"/>
    </source>
</evidence>
<evidence type="ECO:0008006" key="12">
    <source>
        <dbReference type="Google" id="ProtNLM"/>
    </source>
</evidence>
<evidence type="ECO:0000256" key="7">
    <source>
        <dbReference type="ARBA" id="ARBA00023065"/>
    </source>
</evidence>
<dbReference type="RefSeq" id="WP_119378043.1">
    <property type="nucleotide sequence ID" value="NZ_QWGB01000003.1"/>
</dbReference>
<comment type="similarity">
    <text evidence="2">Belongs to the TrkH potassium transport family.</text>
</comment>
<feature type="transmembrane region" description="Helical" evidence="9">
    <location>
        <begin position="12"/>
        <end position="31"/>
    </location>
</feature>
<sequence length="468" mass="50110">MNYPAIIRMLAFSGFGLVMAMVLSAVFAVLAGEWAQFRVFLTTGTLVVTVCAAIIVMIDRPQRRAQPSDGLAFMVFFWVFAGIACAPPFLMGLPNESAVAALHEAVSSLTTTGHSVFDPQTTVLPDSILFWRALLHLAGALATITFAATVLAALSLDGPGIHRTLLFSHSDESFFDSMPRVMRITSVYFGVCLLIVFVLEVVGGLPVGTAFLDAVSALTTGLADPRSASTDIVNGARSFALSLGLILGTLGLFFMIQIANRDWRAAAFDAETLAFGLAIIVFTAIGLACGLAGLNAIGWSLSSLSTSGIALVARETTRDLPLLVQVAPCMVGGAALSAAGGMKLARLYVLFRRVGQEFLRMGYRESLVHFQFRGRIQSDRTLMGIWVYLVAYIIAVVIGLLLFSLAGLGFEDALSTTFGSLTNSGQLIPQAQLEDATFYQVLAIFGMILGRLEVLALIPLLTISFWRR</sequence>
<protein>
    <recommendedName>
        <fullName evidence="12">TrkH family potassium uptake protein</fullName>
    </recommendedName>
</protein>
<evidence type="ECO:0000313" key="10">
    <source>
        <dbReference type="EMBL" id="RIJ26191.1"/>
    </source>
</evidence>
<evidence type="ECO:0000256" key="3">
    <source>
        <dbReference type="ARBA" id="ARBA00022448"/>
    </source>
</evidence>
<comment type="caution">
    <text evidence="10">The sequence shown here is derived from an EMBL/GenBank/DDBJ whole genome shotgun (WGS) entry which is preliminary data.</text>
</comment>
<gene>
    <name evidence="10" type="ORF">D1224_00810</name>
</gene>
<evidence type="ECO:0000313" key="11">
    <source>
        <dbReference type="Proteomes" id="UP000265431"/>
    </source>
</evidence>
<keyword evidence="4" id="KW-1003">Cell membrane</keyword>
<evidence type="ECO:0000256" key="1">
    <source>
        <dbReference type="ARBA" id="ARBA00004651"/>
    </source>
</evidence>
<keyword evidence="3" id="KW-0813">Transport</keyword>
<evidence type="ECO:0000256" key="8">
    <source>
        <dbReference type="ARBA" id="ARBA00023136"/>
    </source>
</evidence>
<feature type="transmembrane region" description="Helical" evidence="9">
    <location>
        <begin position="239"/>
        <end position="260"/>
    </location>
</feature>
<feature type="transmembrane region" description="Helical" evidence="9">
    <location>
        <begin position="438"/>
        <end position="466"/>
    </location>
</feature>
<accession>A0A399R6R2</accession>
<feature type="transmembrane region" description="Helical" evidence="9">
    <location>
        <begin position="133"/>
        <end position="156"/>
    </location>
</feature>
<feature type="transmembrane region" description="Helical" evidence="9">
    <location>
        <begin position="70"/>
        <end position="90"/>
    </location>
</feature>
<dbReference type="Proteomes" id="UP000265431">
    <property type="component" value="Unassembled WGS sequence"/>
</dbReference>
<dbReference type="PANTHER" id="PTHR32024:SF2">
    <property type="entry name" value="TRK SYSTEM POTASSIUM UPTAKE PROTEIN TRKG-RELATED"/>
    <property type="match status" value="1"/>
</dbReference>
<evidence type="ECO:0000256" key="6">
    <source>
        <dbReference type="ARBA" id="ARBA00022989"/>
    </source>
</evidence>
<organism evidence="10 11">
    <name type="scientific">Henriciella barbarensis</name>
    <dbReference type="NCBI Taxonomy" id="86342"/>
    <lineage>
        <taxon>Bacteria</taxon>
        <taxon>Pseudomonadati</taxon>
        <taxon>Pseudomonadota</taxon>
        <taxon>Alphaproteobacteria</taxon>
        <taxon>Hyphomonadales</taxon>
        <taxon>Hyphomonadaceae</taxon>
        <taxon>Henriciella</taxon>
    </lineage>
</organism>
<feature type="transmembrane region" description="Helical" evidence="9">
    <location>
        <begin position="272"/>
        <end position="302"/>
    </location>
</feature>
<keyword evidence="7" id="KW-0406">Ion transport</keyword>
<feature type="transmembrane region" description="Helical" evidence="9">
    <location>
        <begin position="187"/>
        <end position="212"/>
    </location>
</feature>
<comment type="subcellular location">
    <subcellularLocation>
        <location evidence="1">Cell membrane</location>
        <topology evidence="1">Multi-pass membrane protein</topology>
    </subcellularLocation>
</comment>
<keyword evidence="8 9" id="KW-0472">Membrane</keyword>